<keyword evidence="3" id="KW-1185">Reference proteome</keyword>
<feature type="transmembrane region" description="Helical" evidence="1">
    <location>
        <begin position="27"/>
        <end position="45"/>
    </location>
</feature>
<dbReference type="RefSeq" id="XP_066922552.1">
    <property type="nucleotide sequence ID" value="XM_067066451.1"/>
</dbReference>
<dbReference type="PANTHER" id="PTHR31362">
    <property type="entry name" value="GLYCOSYLTRANSFERASE STELLO1-RELATED"/>
    <property type="match status" value="1"/>
</dbReference>
<dbReference type="EnsemblMetazoa" id="CLYHEMT011895.1">
    <property type="protein sequence ID" value="CLYHEMP011895.1"/>
    <property type="gene ID" value="CLYHEMG011895"/>
</dbReference>
<dbReference type="Proteomes" id="UP000594262">
    <property type="component" value="Unplaced"/>
</dbReference>
<accession>A0A7M5VEN7</accession>
<dbReference type="GeneID" id="136809890"/>
<dbReference type="AlphaFoldDB" id="A0A7M5VEN7"/>
<keyword evidence="1" id="KW-0472">Membrane</keyword>
<keyword evidence="1" id="KW-0812">Transmembrane</keyword>
<evidence type="ECO:0000256" key="1">
    <source>
        <dbReference type="SAM" id="Phobius"/>
    </source>
</evidence>
<dbReference type="OrthoDB" id="5945766at2759"/>
<sequence>MVDLSDKPIRYSLKYKVFLQSSKTKPPIYQCIVLCFILVCLFAIFRSRDTLDSDVRSILTLAKTDCLKNRFQEYLLVIHFDEPYYKDITFIRSLYENIFGKVVICGPEPDAHSGRFVPDIEFESERGKFGYACLGKAIEKFPKYSGYFYSNYDLLINWWNLLKFDTSKIWMLKPDTDLQKSRTAHRSHQTSCQNYITFLQRFSNSPQFKQLWSKFQQSKSNDGTSVCLIRPSRFFYIPKRFTGHFPLLSYGAHLNQLEQHTAPINIVQSFVSIDQIEELPEYYRPPQYRFESSPLFWSEYDISLTIAHSFRLYRKNDLAWRKNLKQLVEKYFEISRRLTNC</sequence>
<dbReference type="PANTHER" id="PTHR31362:SF0">
    <property type="entry name" value="EXOSTOSIN DOMAIN-CONTAINING PROTEIN-RELATED"/>
    <property type="match status" value="1"/>
</dbReference>
<evidence type="ECO:0000313" key="3">
    <source>
        <dbReference type="Proteomes" id="UP000594262"/>
    </source>
</evidence>
<keyword evidence="1" id="KW-1133">Transmembrane helix</keyword>
<name>A0A7M5VEN7_9CNID</name>
<reference evidence="2" key="1">
    <citation type="submission" date="2021-01" db="UniProtKB">
        <authorList>
            <consortium name="EnsemblMetazoa"/>
        </authorList>
    </citation>
    <scope>IDENTIFICATION</scope>
</reference>
<protein>
    <submittedName>
        <fullName evidence="2">Uncharacterized protein</fullName>
    </submittedName>
</protein>
<proteinExistence type="predicted"/>
<dbReference type="InterPro" id="IPR005049">
    <property type="entry name" value="STL-like"/>
</dbReference>
<organism evidence="2 3">
    <name type="scientific">Clytia hemisphaerica</name>
    <dbReference type="NCBI Taxonomy" id="252671"/>
    <lineage>
        <taxon>Eukaryota</taxon>
        <taxon>Metazoa</taxon>
        <taxon>Cnidaria</taxon>
        <taxon>Hydrozoa</taxon>
        <taxon>Hydroidolina</taxon>
        <taxon>Leptothecata</taxon>
        <taxon>Obeliida</taxon>
        <taxon>Clytiidae</taxon>
        <taxon>Clytia</taxon>
    </lineage>
</organism>
<evidence type="ECO:0000313" key="2">
    <source>
        <dbReference type="EnsemblMetazoa" id="CLYHEMP011895.1"/>
    </source>
</evidence>